<dbReference type="AlphaFoldDB" id="A0A9N9DQB9"/>
<evidence type="ECO:0000313" key="3">
    <source>
        <dbReference type="Proteomes" id="UP000789570"/>
    </source>
</evidence>
<reference evidence="2" key="1">
    <citation type="submission" date="2021-06" db="EMBL/GenBank/DDBJ databases">
        <authorList>
            <person name="Kallberg Y."/>
            <person name="Tangrot J."/>
            <person name="Rosling A."/>
        </authorList>
    </citation>
    <scope>NUCLEOTIDE SEQUENCE</scope>
    <source>
        <strain evidence="2">UK204</strain>
    </source>
</reference>
<comment type="caution">
    <text evidence="2">The sequence shown here is derived from an EMBL/GenBank/DDBJ whole genome shotgun (WGS) entry which is preliminary data.</text>
</comment>
<feature type="region of interest" description="Disordered" evidence="1">
    <location>
        <begin position="27"/>
        <end position="48"/>
    </location>
</feature>
<proteinExistence type="predicted"/>
<name>A0A9N9DQB9_9GLOM</name>
<keyword evidence="3" id="KW-1185">Reference proteome</keyword>
<accession>A0A9N9DQB9</accession>
<dbReference type="Proteomes" id="UP000789570">
    <property type="component" value="Unassembled WGS sequence"/>
</dbReference>
<protein>
    <submittedName>
        <fullName evidence="2">7416_t:CDS:1</fullName>
    </submittedName>
</protein>
<organism evidence="2 3">
    <name type="scientific">Funneliformis caledonium</name>
    <dbReference type="NCBI Taxonomy" id="1117310"/>
    <lineage>
        <taxon>Eukaryota</taxon>
        <taxon>Fungi</taxon>
        <taxon>Fungi incertae sedis</taxon>
        <taxon>Mucoromycota</taxon>
        <taxon>Glomeromycotina</taxon>
        <taxon>Glomeromycetes</taxon>
        <taxon>Glomerales</taxon>
        <taxon>Glomeraceae</taxon>
        <taxon>Funneliformis</taxon>
    </lineage>
</organism>
<gene>
    <name evidence="2" type="ORF">FCALED_LOCUS10694</name>
</gene>
<evidence type="ECO:0000256" key="1">
    <source>
        <dbReference type="SAM" id="MobiDB-lite"/>
    </source>
</evidence>
<sequence length="112" mass="12277">MKTTSTNLVIDTKDKDVYSPETSREILVNKDYNDKPGSNSSLNDDSESSFCKEKKVAKAACKLNNNNESIKESESNSPLHNDLSSSCKGIKIIKSACKLNSDEETPFVSPAK</sequence>
<dbReference type="EMBL" id="CAJVPQ010004059">
    <property type="protein sequence ID" value="CAG8643531.1"/>
    <property type="molecule type" value="Genomic_DNA"/>
</dbReference>
<evidence type="ECO:0000313" key="2">
    <source>
        <dbReference type="EMBL" id="CAG8643531.1"/>
    </source>
</evidence>